<accession>A0A9W8K458</accession>
<feature type="compositionally biased region" description="Low complexity" evidence="1">
    <location>
        <begin position="276"/>
        <end position="295"/>
    </location>
</feature>
<name>A0A9W8K458_9AGAR</name>
<proteinExistence type="predicted"/>
<feature type="compositionally biased region" description="Basic residues" evidence="1">
    <location>
        <begin position="196"/>
        <end position="217"/>
    </location>
</feature>
<feature type="region of interest" description="Disordered" evidence="1">
    <location>
        <begin position="192"/>
        <end position="308"/>
    </location>
</feature>
<organism evidence="2 3">
    <name type="scientific">Agrocybe chaxingu</name>
    <dbReference type="NCBI Taxonomy" id="84603"/>
    <lineage>
        <taxon>Eukaryota</taxon>
        <taxon>Fungi</taxon>
        <taxon>Dikarya</taxon>
        <taxon>Basidiomycota</taxon>
        <taxon>Agaricomycotina</taxon>
        <taxon>Agaricomycetes</taxon>
        <taxon>Agaricomycetidae</taxon>
        <taxon>Agaricales</taxon>
        <taxon>Agaricineae</taxon>
        <taxon>Strophariaceae</taxon>
        <taxon>Agrocybe</taxon>
    </lineage>
</organism>
<feature type="compositionally biased region" description="Basic residues" evidence="1">
    <location>
        <begin position="389"/>
        <end position="398"/>
    </location>
</feature>
<keyword evidence="3" id="KW-1185">Reference proteome</keyword>
<feature type="compositionally biased region" description="Pro residues" evidence="1">
    <location>
        <begin position="53"/>
        <end position="71"/>
    </location>
</feature>
<feature type="region of interest" description="Disordered" evidence="1">
    <location>
        <begin position="24"/>
        <end position="143"/>
    </location>
</feature>
<feature type="compositionally biased region" description="Basic and acidic residues" evidence="1">
    <location>
        <begin position="257"/>
        <end position="275"/>
    </location>
</feature>
<feature type="compositionally biased region" description="Basic and acidic residues" evidence="1">
    <location>
        <begin position="297"/>
        <end position="306"/>
    </location>
</feature>
<protein>
    <submittedName>
        <fullName evidence="2">Uncharacterized protein</fullName>
    </submittedName>
</protein>
<evidence type="ECO:0000313" key="3">
    <source>
        <dbReference type="Proteomes" id="UP001148786"/>
    </source>
</evidence>
<dbReference type="EMBL" id="JANKHO010000316">
    <property type="protein sequence ID" value="KAJ3511610.1"/>
    <property type="molecule type" value="Genomic_DNA"/>
</dbReference>
<comment type="caution">
    <text evidence="2">The sequence shown here is derived from an EMBL/GenBank/DDBJ whole genome shotgun (WGS) entry which is preliminary data.</text>
</comment>
<evidence type="ECO:0000256" key="1">
    <source>
        <dbReference type="SAM" id="MobiDB-lite"/>
    </source>
</evidence>
<evidence type="ECO:0000313" key="2">
    <source>
        <dbReference type="EMBL" id="KAJ3511610.1"/>
    </source>
</evidence>
<dbReference type="AlphaFoldDB" id="A0A9W8K458"/>
<feature type="region of interest" description="Disordered" evidence="1">
    <location>
        <begin position="371"/>
        <end position="398"/>
    </location>
</feature>
<sequence length="398" mass="42677">MRIHNRKDPKKSSIAQGLSLATGVLSGPVGSSRQITSPAADGYTFQLDEVPSARPPRTPSPMPDYPPPPYLSSPSTGHSDSDSDIYVRTPSEDHAGSSHIPTHHGQANITMRDAFNQYGNGPYSDSESKDTSRGRNASLPTPIPILDLNALPGMMSGLSGLGGMANTSGDVGKMATDAMNVASNVTEAFRLPQRGVGKKPKKVSKKQKKAERQRRRGSFSSSSSNFSLSDFFDSSNSDSSFMSDSDSSDSSSDDEEIRALKKQLKELEKKQDKATSIKSSSSKRSSASVGSSSGVNRELKAERHPSLWEAEQAKANAIRAHFHGHPNSPGYAEARPMTLTAGCNNTFGTASPSLYFPSLLPINPMSFMPPGSSMFGMPPTLPSPPKSKEKAKKTNRRR</sequence>
<reference evidence="2" key="1">
    <citation type="submission" date="2022-07" db="EMBL/GenBank/DDBJ databases">
        <title>Genome Sequence of Agrocybe chaxingu.</title>
        <authorList>
            <person name="Buettner E."/>
        </authorList>
    </citation>
    <scope>NUCLEOTIDE SEQUENCE</scope>
    <source>
        <strain evidence="2">MP-N11</strain>
    </source>
</reference>
<gene>
    <name evidence="2" type="ORF">NLJ89_g3995</name>
</gene>
<dbReference type="Proteomes" id="UP001148786">
    <property type="component" value="Unassembled WGS sequence"/>
</dbReference>
<feature type="compositionally biased region" description="Low complexity" evidence="1">
    <location>
        <begin position="218"/>
        <end position="250"/>
    </location>
</feature>